<accession>A0ABT0RB97</accession>
<keyword evidence="2" id="KW-1185">Reference proteome</keyword>
<dbReference type="Proteomes" id="UP001202031">
    <property type="component" value="Unassembled WGS sequence"/>
</dbReference>
<protein>
    <submittedName>
        <fullName evidence="1">Uncharacterized protein</fullName>
    </submittedName>
</protein>
<gene>
    <name evidence="1" type="ORF">M8N44_12820</name>
</gene>
<evidence type="ECO:0000313" key="2">
    <source>
        <dbReference type="Proteomes" id="UP001202031"/>
    </source>
</evidence>
<dbReference type="RefSeq" id="WP_146018205.1">
    <property type="nucleotide sequence ID" value="NZ_CP029701.1"/>
</dbReference>
<dbReference type="EMBL" id="JAMGSI010000002">
    <property type="protein sequence ID" value="MCL6658196.1"/>
    <property type="molecule type" value="Genomic_DNA"/>
</dbReference>
<proteinExistence type="predicted"/>
<organism evidence="1 2">
    <name type="scientific">Akkermansia massiliensis</name>
    <dbReference type="NCBI Taxonomy" id="2927224"/>
    <lineage>
        <taxon>Bacteria</taxon>
        <taxon>Pseudomonadati</taxon>
        <taxon>Verrucomicrobiota</taxon>
        <taxon>Verrucomicrobiia</taxon>
        <taxon>Verrucomicrobiales</taxon>
        <taxon>Akkermansiaceae</taxon>
        <taxon>Akkermansia</taxon>
    </lineage>
</organism>
<comment type="caution">
    <text evidence="1">The sequence shown here is derived from an EMBL/GenBank/DDBJ whole genome shotgun (WGS) entry which is preliminary data.</text>
</comment>
<dbReference type="GeneID" id="84024758"/>
<sequence length="434" mass="47997">MAIRIQDFGMLHVAPDLSGVIPLNAFEAQAAGVRNLAAGAMDLAGTAGAALKEMQEVRDAGQWAQARDGLYRFEQDVMRELEAGGEPDRLQEKWKKALAERLPAYLPGRMSAPVRERVELARENLETAGSIYLQKMSRLGQLEEARRSWAGGVESAVEQGEDSLAERRIEEGRGVFVTGDEASRMAEEARARVALNRAVEEVRRDPAAAVRLVSREREMPQTPEERRVAQEASAAYGELKRRYADAVAATVSGGGLLRDDGLANAEKHGLISSEQLRRYTASRDRRQAAEFSGVSIPGDDMLLCRMASLIDEDCGGEGDADAMIEVATSGLPAAQVERLLRRREVMMNVPLELRRAASRRLSSMFRNGAWGPPEDARAVEEWKRVQMELAEAVQRSPEQPAEEMEKVFEKENRLQDAGWVGFMDMNMNNGKEGK</sequence>
<name>A0ABT0RB97_9BACT</name>
<reference evidence="1 2" key="1">
    <citation type="submission" date="2022-03" db="EMBL/GenBank/DDBJ databases">
        <title>Taxonomic description of new species and reclassification of some bacterial strains.</title>
        <authorList>
            <person name="Ndongo S."/>
        </authorList>
    </citation>
    <scope>NUCLEOTIDE SEQUENCE [LARGE SCALE GENOMIC DNA]</scope>
    <source>
        <strain evidence="1 2">Marseille-P6666</strain>
    </source>
</reference>
<evidence type="ECO:0000313" key="1">
    <source>
        <dbReference type="EMBL" id="MCL6658196.1"/>
    </source>
</evidence>